<comment type="caution">
    <text evidence="2">The sequence shown here is derived from an EMBL/GenBank/DDBJ whole genome shotgun (WGS) entry which is preliminary data.</text>
</comment>
<name>A0A369LD55_9ACTN</name>
<reference evidence="2 3" key="1">
    <citation type="journal article" date="2018" name="Elife">
        <title>Discovery and characterization of a prevalent human gut bacterial enzyme sufficient for the inactivation of a family of plant toxins.</title>
        <authorList>
            <person name="Koppel N."/>
            <person name="Bisanz J.E."/>
            <person name="Pandelia M.E."/>
            <person name="Turnbaugh P.J."/>
            <person name="Balskus E.P."/>
        </authorList>
    </citation>
    <scope>NUCLEOTIDE SEQUENCE [LARGE SCALE GENOMIC DNA]</scope>
    <source>
        <strain evidence="3">anaerobia AP69FAA</strain>
    </source>
</reference>
<dbReference type="Proteomes" id="UP000253792">
    <property type="component" value="Unassembled WGS sequence"/>
</dbReference>
<sequence>MVGFSEITGFFSYAHSDDTFGFLTNLRNDLCDEYRVLTGDELELFFDRDSIEWGERWEKSIEESVDAAGVFLPVVSPCYLASSSCMKELSQYLAKVEKAGAGDLILPLMMIDPSATRGADDRILEKLKGFQYKDISSMRFMDRGSGEYRKAINALAQGILKAQRALESAALRDISAIGGVPSECQSPCDDDAGFVLDALDGLPTKADAMFESLTSLMDDTARVGEAFEKTTQKIEEKSPLPGEALVLMMELARELDPIVDDMGEHSEEFSTLIAEADPLFRAILGSGIVKGSAAAPLNESVRALVKNAMTARSGIVSLQTAAHDTGRLSRVLYKPLKALERSAAVCISSFDVCISWGELLPEAGEA</sequence>
<dbReference type="Pfam" id="PF13676">
    <property type="entry name" value="TIR_2"/>
    <property type="match status" value="1"/>
</dbReference>
<dbReference type="OrthoDB" id="9147462at2"/>
<organism evidence="2 3">
    <name type="scientific">Senegalimassilia anaerobia</name>
    <dbReference type="NCBI Taxonomy" id="1473216"/>
    <lineage>
        <taxon>Bacteria</taxon>
        <taxon>Bacillati</taxon>
        <taxon>Actinomycetota</taxon>
        <taxon>Coriobacteriia</taxon>
        <taxon>Coriobacteriales</taxon>
        <taxon>Coriobacteriaceae</taxon>
        <taxon>Senegalimassilia</taxon>
    </lineage>
</organism>
<dbReference type="EMBL" id="PPTP01000001">
    <property type="protein sequence ID" value="RDB57563.1"/>
    <property type="molecule type" value="Genomic_DNA"/>
</dbReference>
<dbReference type="InterPro" id="IPR035897">
    <property type="entry name" value="Toll_tir_struct_dom_sf"/>
</dbReference>
<evidence type="ECO:0000313" key="2">
    <source>
        <dbReference type="EMBL" id="RDB57563.1"/>
    </source>
</evidence>
<gene>
    <name evidence="2" type="ORF">C1880_01735</name>
</gene>
<evidence type="ECO:0000313" key="3">
    <source>
        <dbReference type="Proteomes" id="UP000253792"/>
    </source>
</evidence>
<feature type="domain" description="TIR" evidence="1">
    <location>
        <begin position="5"/>
        <end position="152"/>
    </location>
</feature>
<keyword evidence="3" id="KW-1185">Reference proteome</keyword>
<dbReference type="Gene3D" id="3.40.50.10140">
    <property type="entry name" value="Toll/interleukin-1 receptor homology (TIR) domain"/>
    <property type="match status" value="1"/>
</dbReference>
<dbReference type="PROSITE" id="PS50104">
    <property type="entry name" value="TIR"/>
    <property type="match status" value="1"/>
</dbReference>
<proteinExistence type="predicted"/>
<dbReference type="GO" id="GO:0007165">
    <property type="term" value="P:signal transduction"/>
    <property type="evidence" value="ECO:0007669"/>
    <property type="project" value="InterPro"/>
</dbReference>
<evidence type="ECO:0000259" key="1">
    <source>
        <dbReference type="PROSITE" id="PS50104"/>
    </source>
</evidence>
<dbReference type="SMART" id="SM00255">
    <property type="entry name" value="TIR"/>
    <property type="match status" value="1"/>
</dbReference>
<dbReference type="SUPFAM" id="SSF52200">
    <property type="entry name" value="Toll/Interleukin receptor TIR domain"/>
    <property type="match status" value="1"/>
</dbReference>
<protein>
    <recommendedName>
        <fullName evidence="1">TIR domain-containing protein</fullName>
    </recommendedName>
</protein>
<dbReference type="AlphaFoldDB" id="A0A369LD55"/>
<dbReference type="InterPro" id="IPR000157">
    <property type="entry name" value="TIR_dom"/>
</dbReference>
<accession>A0A369LD55</accession>